<protein>
    <submittedName>
        <fullName evidence="1">SFRICE_033423</fullName>
    </submittedName>
</protein>
<organism evidence="1">
    <name type="scientific">Spodoptera frugiperda</name>
    <name type="common">Fall armyworm</name>
    <dbReference type="NCBI Taxonomy" id="7108"/>
    <lineage>
        <taxon>Eukaryota</taxon>
        <taxon>Metazoa</taxon>
        <taxon>Ecdysozoa</taxon>
        <taxon>Arthropoda</taxon>
        <taxon>Hexapoda</taxon>
        <taxon>Insecta</taxon>
        <taxon>Pterygota</taxon>
        <taxon>Neoptera</taxon>
        <taxon>Endopterygota</taxon>
        <taxon>Lepidoptera</taxon>
        <taxon>Glossata</taxon>
        <taxon>Ditrysia</taxon>
        <taxon>Noctuoidea</taxon>
        <taxon>Noctuidae</taxon>
        <taxon>Amphipyrinae</taxon>
        <taxon>Spodoptera</taxon>
    </lineage>
</organism>
<proteinExistence type="predicted"/>
<evidence type="ECO:0000313" key="1">
    <source>
        <dbReference type="EMBL" id="SOQ59937.1"/>
    </source>
</evidence>
<accession>A0A2H1X3T5</accession>
<dbReference type="AlphaFoldDB" id="A0A2H1X3T5"/>
<dbReference type="EMBL" id="ODYU01013241">
    <property type="protein sequence ID" value="SOQ59937.1"/>
    <property type="molecule type" value="Genomic_DNA"/>
</dbReference>
<name>A0A2H1X3T5_SPOFR</name>
<gene>
    <name evidence="1" type="ORF">SFRICE_033423</name>
</gene>
<sequence length="93" mass="10864">MDVLNWKDHVYAYCSVELVNVVTPRLEGEGRIAKECFEIAGCKRVMYSRLPTLECIQEIFIAGKSITIPSEHKTALHKAVHRERRIQYRRTEM</sequence>
<reference evidence="1" key="1">
    <citation type="submission" date="2016-07" db="EMBL/GenBank/DDBJ databases">
        <authorList>
            <person name="Bretaudeau A."/>
        </authorList>
    </citation>
    <scope>NUCLEOTIDE SEQUENCE</scope>
    <source>
        <strain evidence="1">Rice</strain>
        <tissue evidence="1">Whole body</tissue>
    </source>
</reference>